<gene>
    <name evidence="11" type="ORF">FOB64_005326</name>
</gene>
<protein>
    <recommendedName>
        <fullName evidence="3">Transcription initiation factor TFIID subunit 4</fullName>
    </recommendedName>
    <alternativeName>
        <fullName evidence="8">TBP-associated factor 4</fullName>
    </alternativeName>
</protein>
<dbReference type="GO" id="GO:0005669">
    <property type="term" value="C:transcription factor TFIID complex"/>
    <property type="evidence" value="ECO:0007669"/>
    <property type="project" value="InterPro"/>
</dbReference>
<keyword evidence="6" id="KW-0539">Nucleus</keyword>
<feature type="compositionally biased region" description="Polar residues" evidence="9">
    <location>
        <begin position="1"/>
        <end position="12"/>
    </location>
</feature>
<evidence type="ECO:0000256" key="7">
    <source>
        <dbReference type="ARBA" id="ARBA00025346"/>
    </source>
</evidence>
<dbReference type="Proteomes" id="UP000536275">
    <property type="component" value="Unassembled WGS sequence"/>
</dbReference>
<reference evidence="11 12" key="1">
    <citation type="submission" date="2020-03" db="EMBL/GenBank/DDBJ databases">
        <title>FDA dAtabase for Regulatory Grade micrObial Sequences (FDA-ARGOS): Supporting development and validation of Infectious Disease Dx tests.</title>
        <authorList>
            <person name="Campos J."/>
            <person name="Goldberg B."/>
            <person name="Tallon L."/>
            <person name="Sadzewicz L."/>
            <person name="Vavikolanu K."/>
            <person name="Mehta A."/>
            <person name="Aluvathingal J."/>
            <person name="Nadendla S."/>
            <person name="Nandy P."/>
            <person name="Geyer C."/>
            <person name="Yan Y."/>
            <person name="Sichtig H."/>
        </authorList>
    </citation>
    <scope>NUCLEOTIDE SEQUENCE [LARGE SCALE GENOMIC DNA]</scope>
    <source>
        <strain evidence="11 12">FDAARGOS_656</strain>
    </source>
</reference>
<feature type="region of interest" description="Disordered" evidence="9">
    <location>
        <begin position="177"/>
        <end position="206"/>
    </location>
</feature>
<evidence type="ECO:0000256" key="4">
    <source>
        <dbReference type="ARBA" id="ARBA00023015"/>
    </source>
</evidence>
<evidence type="ECO:0000313" key="12">
    <source>
        <dbReference type="Proteomes" id="UP000536275"/>
    </source>
</evidence>
<dbReference type="PANTHER" id="PTHR15138:SF14">
    <property type="entry name" value="TRANSCRIPTION INITIATION FACTOR TFIID SUBUNIT 4"/>
    <property type="match status" value="1"/>
</dbReference>
<dbReference type="EMBL" id="JABWAD010000060">
    <property type="protein sequence ID" value="KAF6063700.1"/>
    <property type="molecule type" value="Genomic_DNA"/>
</dbReference>
<dbReference type="GO" id="GO:0006367">
    <property type="term" value="P:transcription initiation at RNA polymerase II promoter"/>
    <property type="evidence" value="ECO:0007669"/>
    <property type="project" value="TreeGrafter"/>
</dbReference>
<evidence type="ECO:0000256" key="6">
    <source>
        <dbReference type="ARBA" id="ARBA00023242"/>
    </source>
</evidence>
<evidence type="ECO:0000256" key="1">
    <source>
        <dbReference type="ARBA" id="ARBA00004123"/>
    </source>
</evidence>
<dbReference type="GO" id="GO:0016251">
    <property type="term" value="F:RNA polymerase II general transcription initiation factor activity"/>
    <property type="evidence" value="ECO:0007669"/>
    <property type="project" value="TreeGrafter"/>
</dbReference>
<accession>A0A8H6BTC3</accession>
<feature type="domain" description="Transcription initiation factor TFIID component TAF4 C-terminal" evidence="10">
    <location>
        <begin position="81"/>
        <end position="305"/>
    </location>
</feature>
<evidence type="ECO:0000256" key="3">
    <source>
        <dbReference type="ARBA" id="ARBA00017306"/>
    </source>
</evidence>
<dbReference type="InterPro" id="IPR045144">
    <property type="entry name" value="TAF4"/>
</dbReference>
<evidence type="ECO:0000256" key="5">
    <source>
        <dbReference type="ARBA" id="ARBA00023163"/>
    </source>
</evidence>
<dbReference type="InterPro" id="IPR007900">
    <property type="entry name" value="TAF4_C"/>
</dbReference>
<comment type="function">
    <text evidence="7">Functions as a component of the DNA-binding general transcription factor complex TFIID. Binding of TFIID to a promoter (with or without TATA element) is the initial step in pre-initiation complex (PIC) formation. TFIID plays a key role in the regulation of gene expression by RNA polymerase II through different activities such as transcription activator interaction, core promoter recognition and selectivity, TFIIA and TFIIB interaction, chromatin modification (histone acetylation by TAF1), facilitation of DNA opening and initiation of transcription.</text>
</comment>
<feature type="region of interest" description="Disordered" evidence="9">
    <location>
        <begin position="239"/>
        <end position="265"/>
    </location>
</feature>
<feature type="compositionally biased region" description="Low complexity" evidence="9">
    <location>
        <begin position="243"/>
        <end position="252"/>
    </location>
</feature>
<comment type="subcellular location">
    <subcellularLocation>
        <location evidence="1">Nucleus</location>
    </subcellularLocation>
</comment>
<sequence>MTSTPQESSNLKRQLENSEDSSSPNKKSKTETTTENQSSWDTSNTDRYHQCINSKERDQDTSKLNDAIAAAGVDIQQEEEILLQQQLNRKSAEVAKQNGIQQNFLMDGEMLELISAACETWLSNLATKTIILSRHRRRGIPVINKKSGSSSVPRSEISKELRSLALKQKEMEEKRVNKRVMLGLEKSTKDASKNDENGESKAGAEETLHRAANATAAMMTMNPGRKKYSWMTSSATAGGGSDFGKSSGGSSKDSGKHQSPIISVRGDNGLRFREIRSGNSIIMKDLLGAIEDEKMGTRNAVIKGYAKLKD</sequence>
<dbReference type="Pfam" id="PF05236">
    <property type="entry name" value="TAF4"/>
    <property type="match status" value="1"/>
</dbReference>
<proteinExistence type="inferred from homology"/>
<evidence type="ECO:0000256" key="2">
    <source>
        <dbReference type="ARBA" id="ARBA00006178"/>
    </source>
</evidence>
<comment type="similarity">
    <text evidence="2">Belongs to the TAF4 family.</text>
</comment>
<dbReference type="AlphaFoldDB" id="A0A8H6BTC3"/>
<evidence type="ECO:0000256" key="9">
    <source>
        <dbReference type="SAM" id="MobiDB-lite"/>
    </source>
</evidence>
<comment type="caution">
    <text evidence="11">The sequence shown here is derived from an EMBL/GenBank/DDBJ whole genome shotgun (WGS) entry which is preliminary data.</text>
</comment>
<evidence type="ECO:0000259" key="10">
    <source>
        <dbReference type="Pfam" id="PF05236"/>
    </source>
</evidence>
<evidence type="ECO:0000256" key="8">
    <source>
        <dbReference type="ARBA" id="ARBA00031747"/>
    </source>
</evidence>
<feature type="region of interest" description="Disordered" evidence="9">
    <location>
        <begin position="1"/>
        <end position="46"/>
    </location>
</feature>
<keyword evidence="5" id="KW-0804">Transcription</keyword>
<feature type="compositionally biased region" description="Basic and acidic residues" evidence="9">
    <location>
        <begin position="186"/>
        <end position="206"/>
    </location>
</feature>
<keyword evidence="4" id="KW-0805">Transcription regulation</keyword>
<dbReference type="GO" id="GO:0003677">
    <property type="term" value="F:DNA binding"/>
    <property type="evidence" value="ECO:0007669"/>
    <property type="project" value="TreeGrafter"/>
</dbReference>
<feature type="compositionally biased region" description="Low complexity" evidence="9">
    <location>
        <begin position="21"/>
        <end position="39"/>
    </location>
</feature>
<organism evidence="11 12">
    <name type="scientific">Candida albicans</name>
    <name type="common">Yeast</name>
    <dbReference type="NCBI Taxonomy" id="5476"/>
    <lineage>
        <taxon>Eukaryota</taxon>
        <taxon>Fungi</taxon>
        <taxon>Dikarya</taxon>
        <taxon>Ascomycota</taxon>
        <taxon>Saccharomycotina</taxon>
        <taxon>Pichiomycetes</taxon>
        <taxon>Debaryomycetaceae</taxon>
        <taxon>Candida/Lodderomyces clade</taxon>
        <taxon>Candida</taxon>
    </lineage>
</organism>
<name>A0A8H6BTC3_CANAX</name>
<evidence type="ECO:0000313" key="11">
    <source>
        <dbReference type="EMBL" id="KAF6063700.1"/>
    </source>
</evidence>
<dbReference type="PANTHER" id="PTHR15138">
    <property type="entry name" value="TRANSCRIPTION INITIATION FACTOR TFIID SUBUNIT 4"/>
    <property type="match status" value="1"/>
</dbReference>